<evidence type="ECO:0000256" key="2">
    <source>
        <dbReference type="ARBA" id="ARBA00023015"/>
    </source>
</evidence>
<organism evidence="6 7">
    <name type="scientific">Nakamurella leprariae</name>
    <dbReference type="NCBI Taxonomy" id="2803911"/>
    <lineage>
        <taxon>Bacteria</taxon>
        <taxon>Bacillati</taxon>
        <taxon>Actinomycetota</taxon>
        <taxon>Actinomycetes</taxon>
        <taxon>Nakamurellales</taxon>
        <taxon>Nakamurellaceae</taxon>
        <taxon>Nakamurella</taxon>
    </lineage>
</organism>
<gene>
    <name evidence="6" type="ORF">JL106_12065</name>
</gene>
<evidence type="ECO:0000313" key="6">
    <source>
        <dbReference type="EMBL" id="MBM9468016.1"/>
    </source>
</evidence>
<feature type="domain" description="HTH lysR-type" evidence="5">
    <location>
        <begin position="1"/>
        <end position="59"/>
    </location>
</feature>
<evidence type="ECO:0000256" key="4">
    <source>
        <dbReference type="ARBA" id="ARBA00023163"/>
    </source>
</evidence>
<dbReference type="PANTHER" id="PTHR30537">
    <property type="entry name" value="HTH-TYPE TRANSCRIPTIONAL REGULATOR"/>
    <property type="match status" value="1"/>
</dbReference>
<evidence type="ECO:0000256" key="3">
    <source>
        <dbReference type="ARBA" id="ARBA00023125"/>
    </source>
</evidence>
<dbReference type="AlphaFoldDB" id="A0A938Y8K3"/>
<dbReference type="InterPro" id="IPR000847">
    <property type="entry name" value="LysR_HTH_N"/>
</dbReference>
<dbReference type="SUPFAM" id="SSF53850">
    <property type="entry name" value="Periplasmic binding protein-like II"/>
    <property type="match status" value="1"/>
</dbReference>
<keyword evidence="4" id="KW-0804">Transcription</keyword>
<dbReference type="Pfam" id="PF03466">
    <property type="entry name" value="LysR_substrate"/>
    <property type="match status" value="1"/>
</dbReference>
<protein>
    <submittedName>
        <fullName evidence="6">LysR family transcriptional regulator</fullName>
    </submittedName>
</protein>
<evidence type="ECO:0000256" key="1">
    <source>
        <dbReference type="ARBA" id="ARBA00009437"/>
    </source>
</evidence>
<comment type="similarity">
    <text evidence="1">Belongs to the LysR transcriptional regulatory family.</text>
</comment>
<evidence type="ECO:0000313" key="7">
    <source>
        <dbReference type="Proteomes" id="UP000663792"/>
    </source>
</evidence>
<dbReference type="Pfam" id="PF00126">
    <property type="entry name" value="HTH_1"/>
    <property type="match status" value="1"/>
</dbReference>
<dbReference type="Gene3D" id="3.40.190.290">
    <property type="match status" value="1"/>
</dbReference>
<dbReference type="InterPro" id="IPR058163">
    <property type="entry name" value="LysR-type_TF_proteobact-type"/>
</dbReference>
<reference evidence="6" key="1">
    <citation type="submission" date="2021-01" db="EMBL/GenBank/DDBJ databases">
        <title>YIM 132084 draft genome.</title>
        <authorList>
            <person name="An D."/>
        </authorList>
    </citation>
    <scope>NUCLEOTIDE SEQUENCE</scope>
    <source>
        <strain evidence="6">YIM 132084</strain>
    </source>
</reference>
<sequence length="316" mass="33304">MTRADDLVVLLEVARAGSFVGAAAMLGVDHTTVARRISALERDLGRSVVIRGAGGCTVTDLGRDLLDSAERIERALADVGERAGDAGSGRSSNSLTGLVRIAAPEAFGARFVAPVVARLHRRHRGLQVELVTATRPLVQGVGSDIEIGVGLPASPRIETVPLTEYCLGIYASAEYLADRGRPTRTGELAGHSLIYYVDSLLRVDDLQLLRDLFPGGGAEISSTSVHAQLQSALAGGGIAMLPAFLADREPGLQRILPAEVSVVLQFRALLAPRVLRRPAATAVLDAIRREVAARRAELLPELPGPGRESGLPDSSP</sequence>
<comment type="caution">
    <text evidence="6">The sequence shown here is derived from an EMBL/GenBank/DDBJ whole genome shotgun (WGS) entry which is preliminary data.</text>
</comment>
<accession>A0A938Y8K3</accession>
<dbReference type="GO" id="GO:0003700">
    <property type="term" value="F:DNA-binding transcription factor activity"/>
    <property type="evidence" value="ECO:0007669"/>
    <property type="project" value="InterPro"/>
</dbReference>
<dbReference type="Gene3D" id="1.10.10.10">
    <property type="entry name" value="Winged helix-like DNA-binding domain superfamily/Winged helix DNA-binding domain"/>
    <property type="match status" value="1"/>
</dbReference>
<dbReference type="InterPro" id="IPR036388">
    <property type="entry name" value="WH-like_DNA-bd_sf"/>
</dbReference>
<keyword evidence="7" id="KW-1185">Reference proteome</keyword>
<proteinExistence type="inferred from homology"/>
<dbReference type="GO" id="GO:0043565">
    <property type="term" value="F:sequence-specific DNA binding"/>
    <property type="evidence" value="ECO:0007669"/>
    <property type="project" value="TreeGrafter"/>
</dbReference>
<evidence type="ECO:0000259" key="5">
    <source>
        <dbReference type="PROSITE" id="PS50931"/>
    </source>
</evidence>
<dbReference type="InterPro" id="IPR005119">
    <property type="entry name" value="LysR_subst-bd"/>
</dbReference>
<dbReference type="InterPro" id="IPR036390">
    <property type="entry name" value="WH_DNA-bd_sf"/>
</dbReference>
<name>A0A938Y8K3_9ACTN</name>
<dbReference type="RefSeq" id="WP_205260968.1">
    <property type="nucleotide sequence ID" value="NZ_JAERWK010000015.1"/>
</dbReference>
<dbReference type="SUPFAM" id="SSF46785">
    <property type="entry name" value="Winged helix' DNA-binding domain"/>
    <property type="match status" value="1"/>
</dbReference>
<keyword evidence="3" id="KW-0238">DNA-binding</keyword>
<dbReference type="PANTHER" id="PTHR30537:SF3">
    <property type="entry name" value="TRANSCRIPTIONAL REGULATORY PROTEIN"/>
    <property type="match status" value="1"/>
</dbReference>
<dbReference type="Proteomes" id="UP000663792">
    <property type="component" value="Unassembled WGS sequence"/>
</dbReference>
<dbReference type="PROSITE" id="PS50931">
    <property type="entry name" value="HTH_LYSR"/>
    <property type="match status" value="1"/>
</dbReference>
<dbReference type="EMBL" id="JAERWK010000015">
    <property type="protein sequence ID" value="MBM9468016.1"/>
    <property type="molecule type" value="Genomic_DNA"/>
</dbReference>
<keyword evidence="2" id="KW-0805">Transcription regulation</keyword>
<dbReference type="GO" id="GO:0006351">
    <property type="term" value="P:DNA-templated transcription"/>
    <property type="evidence" value="ECO:0007669"/>
    <property type="project" value="TreeGrafter"/>
</dbReference>